<dbReference type="InterPro" id="IPR050790">
    <property type="entry name" value="ExbB/TolQ_transport"/>
</dbReference>
<name>A0A1I5H1Z5_9RHOB</name>
<reference evidence="10" key="1">
    <citation type="submission" date="2016-10" db="EMBL/GenBank/DDBJ databases">
        <authorList>
            <person name="Varghese N."/>
            <person name="Submissions S."/>
        </authorList>
    </citation>
    <scope>NUCLEOTIDE SEQUENCE [LARGE SCALE GENOMIC DNA]</scope>
    <source>
        <strain evidence="10">DSM 28463</strain>
    </source>
</reference>
<evidence type="ECO:0000256" key="5">
    <source>
        <dbReference type="ARBA" id="ARBA00023136"/>
    </source>
</evidence>
<keyword evidence="6" id="KW-0653">Protein transport</keyword>
<feature type="domain" description="MotA/TolQ/ExbB proton channel" evidence="8">
    <location>
        <begin position="94"/>
        <end position="196"/>
    </location>
</feature>
<dbReference type="Pfam" id="PF01618">
    <property type="entry name" value="MotA_ExbB"/>
    <property type="match status" value="1"/>
</dbReference>
<comment type="similarity">
    <text evidence="6">Belongs to the exbB/tolQ family.</text>
</comment>
<dbReference type="Proteomes" id="UP000198599">
    <property type="component" value="Unassembled WGS sequence"/>
</dbReference>
<dbReference type="AlphaFoldDB" id="A0A1I5H1Z5"/>
<organism evidence="9 10">
    <name type="scientific">Roseovarius lutimaris</name>
    <dbReference type="NCBI Taxonomy" id="1005928"/>
    <lineage>
        <taxon>Bacteria</taxon>
        <taxon>Pseudomonadati</taxon>
        <taxon>Pseudomonadota</taxon>
        <taxon>Alphaproteobacteria</taxon>
        <taxon>Rhodobacterales</taxon>
        <taxon>Roseobacteraceae</taxon>
        <taxon>Roseovarius</taxon>
    </lineage>
</organism>
<evidence type="ECO:0000256" key="1">
    <source>
        <dbReference type="ARBA" id="ARBA00004651"/>
    </source>
</evidence>
<feature type="transmembrane region" description="Helical" evidence="7">
    <location>
        <begin position="117"/>
        <end position="140"/>
    </location>
</feature>
<evidence type="ECO:0000313" key="9">
    <source>
        <dbReference type="EMBL" id="SFO42338.1"/>
    </source>
</evidence>
<evidence type="ECO:0000313" key="10">
    <source>
        <dbReference type="Proteomes" id="UP000198599"/>
    </source>
</evidence>
<keyword evidence="10" id="KW-1185">Reference proteome</keyword>
<dbReference type="PANTHER" id="PTHR30625">
    <property type="entry name" value="PROTEIN TOLQ"/>
    <property type="match status" value="1"/>
</dbReference>
<accession>A0A1I5H1Z5</accession>
<dbReference type="GO" id="GO:0005886">
    <property type="term" value="C:plasma membrane"/>
    <property type="evidence" value="ECO:0007669"/>
    <property type="project" value="UniProtKB-SubCell"/>
</dbReference>
<keyword evidence="5 7" id="KW-0472">Membrane</keyword>
<evidence type="ECO:0000256" key="6">
    <source>
        <dbReference type="RuleBase" id="RU004057"/>
    </source>
</evidence>
<dbReference type="InterPro" id="IPR002898">
    <property type="entry name" value="MotA_ExbB_proton_chnl"/>
</dbReference>
<dbReference type="PANTHER" id="PTHR30625:SF11">
    <property type="entry name" value="MOTA_TOLQ_EXBB PROTON CHANNEL DOMAIN-CONTAINING PROTEIN"/>
    <property type="match status" value="1"/>
</dbReference>
<sequence length="217" mass="23304">MDISGLTTFLERGGVALWVIAVLSVLTLAIILWRIWRLWRVGAWSSAGTEEALRDWCNGRRDKAVTALSGQCSLRATLAHAAMCNHRSELLTDAEAREETTRVAKSLLWDTRTGLRALELIATIAPLVGLLGTVLGMIAAFKALQDSGNQADPSVLAGGIWEALLTTAAGMAVAIPASMALTWIESIADRVQADMEDTATRVFTAPEPTPTLKARHA</sequence>
<feature type="transmembrane region" description="Helical" evidence="7">
    <location>
        <begin position="160"/>
        <end position="184"/>
    </location>
</feature>
<dbReference type="EMBL" id="FOVP01000050">
    <property type="protein sequence ID" value="SFO42338.1"/>
    <property type="molecule type" value="Genomic_DNA"/>
</dbReference>
<comment type="subcellular location">
    <subcellularLocation>
        <location evidence="1">Cell membrane</location>
        <topology evidence="1">Multi-pass membrane protein</topology>
    </subcellularLocation>
    <subcellularLocation>
        <location evidence="6">Membrane</location>
        <topology evidence="6">Multi-pass membrane protein</topology>
    </subcellularLocation>
</comment>
<dbReference type="STRING" id="1005928.SAMN04487859_1507"/>
<keyword evidence="6" id="KW-0813">Transport</keyword>
<dbReference type="GO" id="GO:0017038">
    <property type="term" value="P:protein import"/>
    <property type="evidence" value="ECO:0007669"/>
    <property type="project" value="TreeGrafter"/>
</dbReference>
<proteinExistence type="inferred from homology"/>
<gene>
    <name evidence="9" type="ORF">SAMN04487859_1507</name>
</gene>
<evidence type="ECO:0000256" key="2">
    <source>
        <dbReference type="ARBA" id="ARBA00022475"/>
    </source>
</evidence>
<dbReference type="RefSeq" id="WP_092842447.1">
    <property type="nucleotide sequence ID" value="NZ_FOVP01000050.1"/>
</dbReference>
<dbReference type="OrthoDB" id="4045at2"/>
<feature type="transmembrane region" description="Helical" evidence="7">
    <location>
        <begin position="15"/>
        <end position="36"/>
    </location>
</feature>
<keyword evidence="3 7" id="KW-0812">Transmembrane</keyword>
<evidence type="ECO:0000259" key="8">
    <source>
        <dbReference type="Pfam" id="PF01618"/>
    </source>
</evidence>
<evidence type="ECO:0000256" key="7">
    <source>
        <dbReference type="SAM" id="Phobius"/>
    </source>
</evidence>
<keyword evidence="4 7" id="KW-1133">Transmembrane helix</keyword>
<protein>
    <submittedName>
        <fullName evidence="9">Outer membrane transport energization protein ExbB</fullName>
    </submittedName>
</protein>
<evidence type="ECO:0000256" key="4">
    <source>
        <dbReference type="ARBA" id="ARBA00022989"/>
    </source>
</evidence>
<keyword evidence="2" id="KW-1003">Cell membrane</keyword>
<evidence type="ECO:0000256" key="3">
    <source>
        <dbReference type="ARBA" id="ARBA00022692"/>
    </source>
</evidence>